<keyword evidence="2" id="KW-0808">Transferase</keyword>
<evidence type="ECO:0000259" key="1">
    <source>
        <dbReference type="PROSITE" id="PS50887"/>
    </source>
</evidence>
<dbReference type="NCBIfam" id="TIGR00254">
    <property type="entry name" value="GGDEF"/>
    <property type="match status" value="1"/>
</dbReference>
<dbReference type="GO" id="GO:0052621">
    <property type="term" value="F:diguanylate cyclase activity"/>
    <property type="evidence" value="ECO:0007669"/>
    <property type="project" value="UniProtKB-EC"/>
</dbReference>
<dbReference type="EMBL" id="JASJEX010000002">
    <property type="protein sequence ID" value="MDJ1129124.1"/>
    <property type="molecule type" value="Genomic_DNA"/>
</dbReference>
<evidence type="ECO:0000313" key="2">
    <source>
        <dbReference type="EMBL" id="MDJ1129124.1"/>
    </source>
</evidence>
<keyword evidence="2" id="KW-0548">Nucleotidyltransferase</keyword>
<sequence>MALASARPGSFIIIDIDDFKGINDTYGHPMGDRVLVALARHLRSTVRSGDVVARFGGDEFVVFARGLPAGKALEGLVARLTQNTFTGRRSDDPGLGIPLPSVSIGAVTSPDGSAGFEELYAAADKALYQAKTGGKNRLQLTCI</sequence>
<dbReference type="Proteomes" id="UP001431693">
    <property type="component" value="Unassembled WGS sequence"/>
</dbReference>
<name>A0ABT6ZJA1_9ACTN</name>
<dbReference type="PROSITE" id="PS50887">
    <property type="entry name" value="GGDEF"/>
    <property type="match status" value="1"/>
</dbReference>
<dbReference type="SUPFAM" id="SSF55073">
    <property type="entry name" value="Nucleotide cyclase"/>
    <property type="match status" value="1"/>
</dbReference>
<feature type="domain" description="GGDEF" evidence="1">
    <location>
        <begin position="7"/>
        <end position="143"/>
    </location>
</feature>
<evidence type="ECO:0000313" key="3">
    <source>
        <dbReference type="Proteomes" id="UP001431693"/>
    </source>
</evidence>
<dbReference type="PANTHER" id="PTHR45138">
    <property type="entry name" value="REGULATORY COMPONENTS OF SENSORY TRANSDUCTION SYSTEM"/>
    <property type="match status" value="1"/>
</dbReference>
<dbReference type="SMART" id="SM00267">
    <property type="entry name" value="GGDEF"/>
    <property type="match status" value="1"/>
</dbReference>
<dbReference type="InterPro" id="IPR043128">
    <property type="entry name" value="Rev_trsase/Diguanyl_cyclase"/>
</dbReference>
<dbReference type="CDD" id="cd01949">
    <property type="entry name" value="GGDEF"/>
    <property type="match status" value="1"/>
</dbReference>
<dbReference type="Pfam" id="PF00990">
    <property type="entry name" value="GGDEF"/>
    <property type="match status" value="1"/>
</dbReference>
<comment type="caution">
    <text evidence="2">The sequence shown here is derived from an EMBL/GenBank/DDBJ whole genome shotgun (WGS) entry which is preliminary data.</text>
</comment>
<dbReference type="InterPro" id="IPR050469">
    <property type="entry name" value="Diguanylate_Cyclase"/>
</dbReference>
<dbReference type="RefSeq" id="WP_283722733.1">
    <property type="nucleotide sequence ID" value="NZ_JASJEX010000002.1"/>
</dbReference>
<dbReference type="Gene3D" id="3.30.70.270">
    <property type="match status" value="1"/>
</dbReference>
<proteinExistence type="predicted"/>
<organism evidence="2 3">
    <name type="scientific">Kribbibacterium absianum</name>
    <dbReference type="NCBI Taxonomy" id="3044210"/>
    <lineage>
        <taxon>Bacteria</taxon>
        <taxon>Bacillati</taxon>
        <taxon>Actinomycetota</taxon>
        <taxon>Coriobacteriia</taxon>
        <taxon>Coriobacteriales</taxon>
        <taxon>Kribbibacteriaceae</taxon>
        <taxon>Kribbibacterium</taxon>
    </lineage>
</organism>
<gene>
    <name evidence="2" type="ORF">QJ043_03370</name>
</gene>
<protein>
    <submittedName>
        <fullName evidence="2">GGDEF domain-containing protein</fullName>
        <ecNumber evidence="2">2.7.7.65</ecNumber>
    </submittedName>
</protein>
<dbReference type="PANTHER" id="PTHR45138:SF9">
    <property type="entry name" value="DIGUANYLATE CYCLASE DGCM-RELATED"/>
    <property type="match status" value="1"/>
</dbReference>
<dbReference type="EC" id="2.7.7.65" evidence="2"/>
<reference evidence="2" key="1">
    <citation type="submission" date="2023-05" db="EMBL/GenBank/DDBJ databases">
        <title>[olsenella] sp. nov., isolated from a pig farm feces dump.</title>
        <authorList>
            <person name="Chang Y.-H."/>
        </authorList>
    </citation>
    <scope>NUCLEOTIDE SEQUENCE</scope>
    <source>
        <strain evidence="2">YH-ols2217</strain>
    </source>
</reference>
<accession>A0ABT6ZJA1</accession>
<dbReference type="InterPro" id="IPR029787">
    <property type="entry name" value="Nucleotide_cyclase"/>
</dbReference>
<dbReference type="InterPro" id="IPR000160">
    <property type="entry name" value="GGDEF_dom"/>
</dbReference>
<keyword evidence="3" id="KW-1185">Reference proteome</keyword>